<dbReference type="EMBL" id="JYDQ01004324">
    <property type="protein sequence ID" value="KRY00192.1"/>
    <property type="molecule type" value="Genomic_DNA"/>
</dbReference>
<comment type="caution">
    <text evidence="1">The sequence shown here is derived from an EMBL/GenBank/DDBJ whole genome shotgun (WGS) entry which is preliminary data.</text>
</comment>
<reference evidence="1 2" key="1">
    <citation type="submission" date="2015-01" db="EMBL/GenBank/DDBJ databases">
        <title>Evolution of Trichinella species and genotypes.</title>
        <authorList>
            <person name="Korhonen P.K."/>
            <person name="Edoardo P."/>
            <person name="Giuseppe L.R."/>
            <person name="Gasser R.B."/>
        </authorList>
    </citation>
    <scope>NUCLEOTIDE SEQUENCE [LARGE SCALE GENOMIC DNA]</scope>
    <source>
        <strain evidence="1">ISS2496</strain>
    </source>
</reference>
<organism evidence="1 2">
    <name type="scientific">Trichinella patagoniensis</name>
    <dbReference type="NCBI Taxonomy" id="990121"/>
    <lineage>
        <taxon>Eukaryota</taxon>
        <taxon>Metazoa</taxon>
        <taxon>Ecdysozoa</taxon>
        <taxon>Nematoda</taxon>
        <taxon>Enoplea</taxon>
        <taxon>Dorylaimia</taxon>
        <taxon>Trichinellida</taxon>
        <taxon>Trichinellidae</taxon>
        <taxon>Trichinella</taxon>
    </lineage>
</organism>
<keyword evidence="2" id="KW-1185">Reference proteome</keyword>
<gene>
    <name evidence="1" type="ORF">T12_2014</name>
</gene>
<name>A0A0V0YJ40_9BILA</name>
<dbReference type="AlphaFoldDB" id="A0A0V0YJ40"/>
<accession>A0A0V0YJ40</accession>
<evidence type="ECO:0000313" key="2">
    <source>
        <dbReference type="Proteomes" id="UP000054783"/>
    </source>
</evidence>
<dbReference type="Proteomes" id="UP000054783">
    <property type="component" value="Unassembled WGS sequence"/>
</dbReference>
<sequence>MPQPSMLQFYVYFYIFVEVSSASSQLGSTYDFARGPPILPRSTPAPTLPFLLARQAIVLSHKEHGKNS</sequence>
<protein>
    <submittedName>
        <fullName evidence="1">Uncharacterized protein</fullName>
    </submittedName>
</protein>
<proteinExistence type="predicted"/>
<evidence type="ECO:0000313" key="1">
    <source>
        <dbReference type="EMBL" id="KRY00192.1"/>
    </source>
</evidence>